<dbReference type="Proteomes" id="UP000054630">
    <property type="component" value="Unassembled WGS sequence"/>
</dbReference>
<sequence>MLLRVQLSINQKSQLVFLDSQSVERRRLTSTPPPPFFSSKVSDTFSYHIRESEPTKFKFLLFTVVFLPSTKTNAH</sequence>
<gene>
    <name evidence="1" type="ORF">T07_7058</name>
</gene>
<keyword evidence="2" id="KW-1185">Reference proteome</keyword>
<dbReference type="AlphaFoldDB" id="A0A0V0SDY9"/>
<name>A0A0V0SDY9_9BILA</name>
<protein>
    <submittedName>
        <fullName evidence="1">Uncharacterized protein</fullName>
    </submittedName>
</protein>
<evidence type="ECO:0000313" key="1">
    <source>
        <dbReference type="EMBL" id="KRX24851.1"/>
    </source>
</evidence>
<accession>A0A0V0SDY9</accession>
<comment type="caution">
    <text evidence="1">The sequence shown here is derived from an EMBL/GenBank/DDBJ whole genome shotgun (WGS) entry which is preliminary data.</text>
</comment>
<reference evidence="1 2" key="1">
    <citation type="submission" date="2015-01" db="EMBL/GenBank/DDBJ databases">
        <title>Evolution of Trichinella species and genotypes.</title>
        <authorList>
            <person name="Korhonen P.K."/>
            <person name="Edoardo P."/>
            <person name="Giuseppe L.R."/>
            <person name="Gasser R.B."/>
        </authorList>
    </citation>
    <scope>NUCLEOTIDE SEQUENCE [LARGE SCALE GENOMIC DNA]</scope>
    <source>
        <strain evidence="1">ISS37</strain>
    </source>
</reference>
<organism evidence="1 2">
    <name type="scientific">Trichinella nelsoni</name>
    <dbReference type="NCBI Taxonomy" id="6336"/>
    <lineage>
        <taxon>Eukaryota</taxon>
        <taxon>Metazoa</taxon>
        <taxon>Ecdysozoa</taxon>
        <taxon>Nematoda</taxon>
        <taxon>Enoplea</taxon>
        <taxon>Dorylaimia</taxon>
        <taxon>Trichinellida</taxon>
        <taxon>Trichinellidae</taxon>
        <taxon>Trichinella</taxon>
    </lineage>
</organism>
<evidence type="ECO:0000313" key="2">
    <source>
        <dbReference type="Proteomes" id="UP000054630"/>
    </source>
</evidence>
<dbReference type="EMBL" id="JYDL01000015">
    <property type="protein sequence ID" value="KRX24851.1"/>
    <property type="molecule type" value="Genomic_DNA"/>
</dbReference>
<proteinExistence type="predicted"/>